<evidence type="ECO:0000313" key="1">
    <source>
        <dbReference type="EMBL" id="MEF2969212.1"/>
    </source>
</evidence>
<dbReference type="GO" id="GO:0006508">
    <property type="term" value="P:proteolysis"/>
    <property type="evidence" value="ECO:0007669"/>
    <property type="project" value="UniProtKB-KW"/>
</dbReference>
<keyword evidence="1" id="KW-0645">Protease</keyword>
<dbReference type="Pfam" id="PF06866">
    <property type="entry name" value="DUF1256"/>
    <property type="match status" value="1"/>
</dbReference>
<evidence type="ECO:0000313" key="2">
    <source>
        <dbReference type="Proteomes" id="UP001306950"/>
    </source>
</evidence>
<dbReference type="NCBIfam" id="TIGR02841">
    <property type="entry name" value="spore_YyaC"/>
    <property type="match status" value="1"/>
</dbReference>
<gene>
    <name evidence="1" type="primary">yyaC</name>
    <name evidence="1" type="ORF">V3851_25905</name>
</gene>
<sequence>MSQIQPTEPGQEIPYLKISHTEPGIQSVLIHRLLLHFAKVTPGQDLVVVCIGTDRSTGDCLGPLVGTSLAKMNTFNYFHLYGTLEEPVHAMNLKETLEKINHTFQSPFIIGVDACLGQTSSVGSIQIVQGPLRPGAGVNKELPPVGDIHVTGIVNVGGFMEYFVLQNTRLSLVMRLSDIISSSIYTAIKEWNRGFIPRARREQ</sequence>
<keyword evidence="1" id="KW-0378">Hydrolase</keyword>
<dbReference type="InterPro" id="IPR009665">
    <property type="entry name" value="YyaC"/>
</dbReference>
<protein>
    <submittedName>
        <fullName evidence="1">Spore protease YyaC</fullName>
    </submittedName>
</protein>
<dbReference type="Proteomes" id="UP001306950">
    <property type="component" value="Unassembled WGS sequence"/>
</dbReference>
<comment type="caution">
    <text evidence="1">The sequence shown here is derived from an EMBL/GenBank/DDBJ whole genome shotgun (WGS) entry which is preliminary data.</text>
</comment>
<dbReference type="InterPro" id="IPR023430">
    <property type="entry name" value="Pept_HybD-like_dom_sf"/>
</dbReference>
<dbReference type="SUPFAM" id="SSF53163">
    <property type="entry name" value="HybD-like"/>
    <property type="match status" value="1"/>
</dbReference>
<dbReference type="RefSeq" id="WP_331849311.1">
    <property type="nucleotide sequence ID" value="NZ_JAZHPZ010000025.1"/>
</dbReference>
<dbReference type="EMBL" id="JAZHPZ010000025">
    <property type="protein sequence ID" value="MEF2969212.1"/>
    <property type="molecule type" value="Genomic_DNA"/>
</dbReference>
<proteinExistence type="predicted"/>
<name>A0ABU7W237_9BACL</name>
<organism evidence="1 2">
    <name type="scientific">Paenibacillus haidiansis</name>
    <dbReference type="NCBI Taxonomy" id="1574488"/>
    <lineage>
        <taxon>Bacteria</taxon>
        <taxon>Bacillati</taxon>
        <taxon>Bacillota</taxon>
        <taxon>Bacilli</taxon>
        <taxon>Bacillales</taxon>
        <taxon>Paenibacillaceae</taxon>
        <taxon>Paenibacillus</taxon>
    </lineage>
</organism>
<dbReference type="GO" id="GO:0008233">
    <property type="term" value="F:peptidase activity"/>
    <property type="evidence" value="ECO:0007669"/>
    <property type="project" value="UniProtKB-KW"/>
</dbReference>
<accession>A0ABU7W237</accession>
<keyword evidence="2" id="KW-1185">Reference proteome</keyword>
<reference evidence="1 2" key="1">
    <citation type="submission" date="2024-02" db="EMBL/GenBank/DDBJ databases">
        <title>A nitrogen-fixing paenibacillus bacterium.</title>
        <authorList>
            <person name="Zhang W.L."/>
            <person name="Chen S.F."/>
        </authorList>
    </citation>
    <scope>NUCLEOTIDE SEQUENCE [LARGE SCALE GENOMIC DNA]</scope>
    <source>
        <strain evidence="1 2">M1</strain>
    </source>
</reference>